<reference evidence="1" key="1">
    <citation type="submission" date="2018-05" db="EMBL/GenBank/DDBJ databases">
        <authorList>
            <person name="Lanie J.A."/>
            <person name="Ng W.-L."/>
            <person name="Kazmierczak K.M."/>
            <person name="Andrzejewski T.M."/>
            <person name="Davidsen T.M."/>
            <person name="Wayne K.J."/>
            <person name="Tettelin H."/>
            <person name="Glass J.I."/>
            <person name="Rusch D."/>
            <person name="Podicherti R."/>
            <person name="Tsui H.-C.T."/>
            <person name="Winkler M.E."/>
        </authorList>
    </citation>
    <scope>NUCLEOTIDE SEQUENCE</scope>
</reference>
<evidence type="ECO:0000313" key="1">
    <source>
        <dbReference type="EMBL" id="SVD50074.1"/>
    </source>
</evidence>
<organism evidence="1">
    <name type="scientific">marine metagenome</name>
    <dbReference type="NCBI Taxonomy" id="408172"/>
    <lineage>
        <taxon>unclassified sequences</taxon>
        <taxon>metagenomes</taxon>
        <taxon>ecological metagenomes</taxon>
    </lineage>
</organism>
<sequence>MGFELATFSIVWLAMDFNDSEKIEVKTLQQRHTRIASISIDKEM</sequence>
<protein>
    <submittedName>
        <fullName evidence="1">Uncharacterized protein</fullName>
    </submittedName>
</protein>
<dbReference type="AlphaFoldDB" id="A0A382VUG3"/>
<name>A0A382VUG3_9ZZZZ</name>
<dbReference type="EMBL" id="UINC01154664">
    <property type="protein sequence ID" value="SVD50074.1"/>
    <property type="molecule type" value="Genomic_DNA"/>
</dbReference>
<proteinExistence type="predicted"/>
<accession>A0A382VUG3</accession>
<gene>
    <name evidence="1" type="ORF">METZ01_LOCUS402928</name>
</gene>